<name>A0A9J2NZR8_ASCLU</name>
<organism evidence="2 3">
    <name type="scientific">Ascaris lumbricoides</name>
    <name type="common">Giant roundworm</name>
    <dbReference type="NCBI Taxonomy" id="6252"/>
    <lineage>
        <taxon>Eukaryota</taxon>
        <taxon>Metazoa</taxon>
        <taxon>Ecdysozoa</taxon>
        <taxon>Nematoda</taxon>
        <taxon>Chromadorea</taxon>
        <taxon>Rhabditida</taxon>
        <taxon>Spirurina</taxon>
        <taxon>Ascaridomorpha</taxon>
        <taxon>Ascaridoidea</taxon>
        <taxon>Ascarididae</taxon>
        <taxon>Ascaris</taxon>
    </lineage>
</organism>
<protein>
    <submittedName>
        <fullName evidence="3">Uncharacterized protein</fullName>
    </submittedName>
</protein>
<dbReference type="WBParaSite" id="ALUE_0000300101-mRNA-1">
    <property type="protein sequence ID" value="ALUE_0000300101-mRNA-1"/>
    <property type="gene ID" value="ALUE_0000300101"/>
</dbReference>
<dbReference type="AlphaFoldDB" id="A0A9J2NZR8"/>
<reference evidence="3" key="1">
    <citation type="submission" date="2023-03" db="UniProtKB">
        <authorList>
            <consortium name="WormBaseParasite"/>
        </authorList>
    </citation>
    <scope>IDENTIFICATION</scope>
</reference>
<evidence type="ECO:0000313" key="3">
    <source>
        <dbReference type="WBParaSite" id="ALUE_0000300101-mRNA-1"/>
    </source>
</evidence>
<dbReference type="Proteomes" id="UP000036681">
    <property type="component" value="Unplaced"/>
</dbReference>
<sequence length="102" mass="11698">MDRDTRLRAFMEEYARAAAMFDDVAWIRQSLQRMELLVAIMTAQLGAALLRKTLKQKPRHLETETFSNNEGMCQEKENYKHGGFSFPPSGDLIPAKLPIRPT</sequence>
<proteinExistence type="predicted"/>
<keyword evidence="2" id="KW-1185">Reference proteome</keyword>
<accession>A0A9J2NZR8</accession>
<evidence type="ECO:0000256" key="1">
    <source>
        <dbReference type="SAM" id="MobiDB-lite"/>
    </source>
</evidence>
<feature type="region of interest" description="Disordered" evidence="1">
    <location>
        <begin position="77"/>
        <end position="102"/>
    </location>
</feature>
<evidence type="ECO:0000313" key="2">
    <source>
        <dbReference type="Proteomes" id="UP000036681"/>
    </source>
</evidence>